<evidence type="ECO:0000256" key="1">
    <source>
        <dbReference type="SAM" id="MobiDB-lite"/>
    </source>
</evidence>
<sequence>MKAGRVVLILTCLVVAGLGTWFVLAQWDVANRVATVSSALGAVAAVGVAIWAALRTTSGNSVRASRTGNATARGSGSSANTGVRVSGASGALRADRTGEATASGGGSANTGVDG</sequence>
<keyword evidence="2" id="KW-0812">Transmembrane</keyword>
<evidence type="ECO:0000313" key="4">
    <source>
        <dbReference type="Proteomes" id="UP000063699"/>
    </source>
</evidence>
<keyword evidence="2" id="KW-0472">Membrane</keyword>
<keyword evidence="2" id="KW-1133">Transmembrane helix</keyword>
<dbReference type="OrthoDB" id="3696008at2"/>
<keyword evidence="4" id="KW-1185">Reference proteome</keyword>
<name>A0A0N9I2R0_9PSEU</name>
<proteinExistence type="predicted"/>
<dbReference type="STRING" id="860235.AOZ06_19150"/>
<dbReference type="KEGG" id="kphy:AOZ06_19150"/>
<feature type="compositionally biased region" description="Gly residues" evidence="1">
    <location>
        <begin position="103"/>
        <end position="114"/>
    </location>
</feature>
<gene>
    <name evidence="3" type="ORF">AOZ06_19150</name>
</gene>
<protein>
    <submittedName>
        <fullName evidence="3">Uncharacterized protein</fullName>
    </submittedName>
</protein>
<feature type="compositionally biased region" description="Polar residues" evidence="1">
    <location>
        <begin position="61"/>
        <end position="83"/>
    </location>
</feature>
<dbReference type="RefSeq" id="WP_054290659.1">
    <property type="nucleotide sequence ID" value="NZ_CP012752.1"/>
</dbReference>
<feature type="region of interest" description="Disordered" evidence="1">
    <location>
        <begin position="61"/>
        <end position="114"/>
    </location>
</feature>
<dbReference type="Proteomes" id="UP000063699">
    <property type="component" value="Chromosome"/>
</dbReference>
<dbReference type="AlphaFoldDB" id="A0A0N9I2R0"/>
<dbReference type="EMBL" id="CP012752">
    <property type="protein sequence ID" value="ALG08752.1"/>
    <property type="molecule type" value="Genomic_DNA"/>
</dbReference>
<evidence type="ECO:0000313" key="3">
    <source>
        <dbReference type="EMBL" id="ALG08752.1"/>
    </source>
</evidence>
<reference evidence="3 4" key="1">
    <citation type="submission" date="2015-07" db="EMBL/GenBank/DDBJ databases">
        <title>Genome sequencing of Kibdelosporangium phytohabitans.</title>
        <authorList>
            <person name="Qin S."/>
            <person name="Xing K."/>
        </authorList>
    </citation>
    <scope>NUCLEOTIDE SEQUENCE [LARGE SCALE GENOMIC DNA]</scope>
    <source>
        <strain evidence="3 4">KLBMP1111</strain>
    </source>
</reference>
<accession>A0A0N9I2R0</accession>
<feature type="transmembrane region" description="Helical" evidence="2">
    <location>
        <begin position="35"/>
        <end position="54"/>
    </location>
</feature>
<evidence type="ECO:0000256" key="2">
    <source>
        <dbReference type="SAM" id="Phobius"/>
    </source>
</evidence>
<organism evidence="3 4">
    <name type="scientific">Kibdelosporangium phytohabitans</name>
    <dbReference type="NCBI Taxonomy" id="860235"/>
    <lineage>
        <taxon>Bacteria</taxon>
        <taxon>Bacillati</taxon>
        <taxon>Actinomycetota</taxon>
        <taxon>Actinomycetes</taxon>
        <taxon>Pseudonocardiales</taxon>
        <taxon>Pseudonocardiaceae</taxon>
        <taxon>Kibdelosporangium</taxon>
    </lineage>
</organism>